<evidence type="ECO:0000313" key="2">
    <source>
        <dbReference type="Proteomes" id="UP000524246"/>
    </source>
</evidence>
<sequence>MNEFQDKLIMILYECNQHKRMISYAFEHIQPYLPLTQETYCQFSPEEIGFIDQFLFRFSKLQDTMGEKLFKTMLYLLGEDFSHKPVIDMLNRLEQLSLLTKNEWMELRTIRNNVAHEYSIHVDELITSLNAIFAVKDQLLEIYNTCYTFCSSRFEFVKTSAELR</sequence>
<reference evidence="1 2" key="1">
    <citation type="journal article" date="2020" name="Biotechnol. Biofuels">
        <title>New insights from the biogas microbiome by comprehensive genome-resolved metagenomics of nearly 1600 species originating from multiple anaerobic digesters.</title>
        <authorList>
            <person name="Campanaro S."/>
            <person name="Treu L."/>
            <person name="Rodriguez-R L.M."/>
            <person name="Kovalovszki A."/>
            <person name="Ziels R.M."/>
            <person name="Maus I."/>
            <person name="Zhu X."/>
            <person name="Kougias P.G."/>
            <person name="Basile A."/>
            <person name="Luo G."/>
            <person name="Schluter A."/>
            <person name="Konstantinidis K.T."/>
            <person name="Angelidaki I."/>
        </authorList>
    </citation>
    <scope>NUCLEOTIDE SEQUENCE [LARGE SCALE GENOMIC DNA]</scope>
    <source>
        <strain evidence="1">AS27yjCOA_65</strain>
    </source>
</reference>
<dbReference type="Proteomes" id="UP000524246">
    <property type="component" value="Unassembled WGS sequence"/>
</dbReference>
<evidence type="ECO:0008006" key="3">
    <source>
        <dbReference type="Google" id="ProtNLM"/>
    </source>
</evidence>
<proteinExistence type="predicted"/>
<dbReference type="EMBL" id="JAAZON010000033">
    <property type="protein sequence ID" value="NMC61730.1"/>
    <property type="molecule type" value="Genomic_DNA"/>
</dbReference>
<name>A0A7X9FP55_9DELT</name>
<accession>A0A7X9FP55</accession>
<comment type="caution">
    <text evidence="1">The sequence shown here is derived from an EMBL/GenBank/DDBJ whole genome shotgun (WGS) entry which is preliminary data.</text>
</comment>
<gene>
    <name evidence="1" type="ORF">GYA55_01035</name>
</gene>
<protein>
    <recommendedName>
        <fullName evidence="3">Toxin-antitoxin system antitoxin subunit</fullName>
    </recommendedName>
</protein>
<evidence type="ECO:0000313" key="1">
    <source>
        <dbReference type="EMBL" id="NMC61730.1"/>
    </source>
</evidence>
<dbReference type="Gene3D" id="1.20.120.330">
    <property type="entry name" value="Nucleotidyltransferases domain 2"/>
    <property type="match status" value="1"/>
</dbReference>
<dbReference type="AlphaFoldDB" id="A0A7X9FP55"/>
<dbReference type="SUPFAM" id="SSF81593">
    <property type="entry name" value="Nucleotidyltransferase substrate binding subunit/domain"/>
    <property type="match status" value="1"/>
</dbReference>
<organism evidence="1 2">
    <name type="scientific">SAR324 cluster bacterium</name>
    <dbReference type="NCBI Taxonomy" id="2024889"/>
    <lineage>
        <taxon>Bacteria</taxon>
        <taxon>Deltaproteobacteria</taxon>
        <taxon>SAR324 cluster</taxon>
    </lineage>
</organism>